<evidence type="ECO:0000256" key="4">
    <source>
        <dbReference type="ARBA" id="ARBA00022801"/>
    </source>
</evidence>
<evidence type="ECO:0000313" key="8">
    <source>
        <dbReference type="EMBL" id="EMR72218.1"/>
    </source>
</evidence>
<dbReference type="InterPro" id="IPR034163">
    <property type="entry name" value="Aspergillopepsin-like_cat_dom"/>
</dbReference>
<dbReference type="FunFam" id="2.40.70.10:FF:000026">
    <property type="entry name" value="Endothiapepsin"/>
    <property type="match status" value="1"/>
</dbReference>
<keyword evidence="4" id="KW-0378">Hydrolase</keyword>
<dbReference type="PRINTS" id="PR00792">
    <property type="entry name" value="PEPSIN"/>
</dbReference>
<feature type="signal peptide" evidence="6">
    <location>
        <begin position="1"/>
        <end position="19"/>
    </location>
</feature>
<evidence type="ECO:0000256" key="2">
    <source>
        <dbReference type="ARBA" id="ARBA00022670"/>
    </source>
</evidence>
<dbReference type="CDD" id="cd06097">
    <property type="entry name" value="Aspergillopepsin_like"/>
    <property type="match status" value="1"/>
</dbReference>
<keyword evidence="6" id="KW-0732">Signal</keyword>
<protein>
    <submittedName>
        <fullName evidence="8">Putative endothiapepsin protein</fullName>
    </submittedName>
</protein>
<dbReference type="OrthoDB" id="2747330at2759"/>
<keyword evidence="2" id="KW-0645">Protease</keyword>
<dbReference type="InterPro" id="IPR001461">
    <property type="entry name" value="Aspartic_peptidase_A1"/>
</dbReference>
<evidence type="ECO:0000313" key="9">
    <source>
        <dbReference type="Proteomes" id="UP000012174"/>
    </source>
</evidence>
<feature type="domain" description="Peptidase A1" evidence="7">
    <location>
        <begin position="287"/>
        <end position="615"/>
    </location>
</feature>
<dbReference type="InterPro" id="IPR021109">
    <property type="entry name" value="Peptidase_aspartic_dom_sf"/>
</dbReference>
<dbReference type="eggNOG" id="KOG1339">
    <property type="taxonomic scope" value="Eukaryota"/>
</dbReference>
<proteinExistence type="inferred from homology"/>
<organism evidence="8 9">
    <name type="scientific">Eutypa lata (strain UCR-EL1)</name>
    <name type="common">Grapevine dieback disease fungus</name>
    <name type="synonym">Eutypa armeniacae</name>
    <dbReference type="NCBI Taxonomy" id="1287681"/>
    <lineage>
        <taxon>Eukaryota</taxon>
        <taxon>Fungi</taxon>
        <taxon>Dikarya</taxon>
        <taxon>Ascomycota</taxon>
        <taxon>Pezizomycotina</taxon>
        <taxon>Sordariomycetes</taxon>
        <taxon>Xylariomycetidae</taxon>
        <taxon>Xylariales</taxon>
        <taxon>Diatrypaceae</taxon>
        <taxon>Eutypa</taxon>
    </lineage>
</organism>
<evidence type="ECO:0000256" key="3">
    <source>
        <dbReference type="ARBA" id="ARBA00022750"/>
    </source>
</evidence>
<reference evidence="9" key="1">
    <citation type="journal article" date="2013" name="Genome Announc.">
        <title>Draft genome sequence of the grapevine dieback fungus Eutypa lata UCR-EL1.</title>
        <authorList>
            <person name="Blanco-Ulate B."/>
            <person name="Rolshausen P.E."/>
            <person name="Cantu D."/>
        </authorList>
    </citation>
    <scope>NUCLEOTIDE SEQUENCE [LARGE SCALE GENOMIC DNA]</scope>
    <source>
        <strain evidence="9">UCR-EL1</strain>
    </source>
</reference>
<keyword evidence="3" id="KW-0064">Aspartyl protease</keyword>
<evidence type="ECO:0000259" key="7">
    <source>
        <dbReference type="PROSITE" id="PS51767"/>
    </source>
</evidence>
<dbReference type="CDD" id="cd21176">
    <property type="entry name" value="LPMO_auxiliary-like"/>
    <property type="match status" value="1"/>
</dbReference>
<dbReference type="HOGENOM" id="CLU_441465_0_0_1"/>
<evidence type="ECO:0000256" key="5">
    <source>
        <dbReference type="PIRSR" id="PIRSR601461-1"/>
    </source>
</evidence>
<dbReference type="Gene3D" id="2.40.70.10">
    <property type="entry name" value="Acid Proteases"/>
    <property type="match status" value="2"/>
</dbReference>
<name>M7T5Q6_EUTLA</name>
<feature type="active site" evidence="5">
    <location>
        <position position="305"/>
    </location>
</feature>
<dbReference type="PANTHER" id="PTHR47966">
    <property type="entry name" value="BETA-SITE APP-CLEAVING ENZYME, ISOFORM A-RELATED"/>
    <property type="match status" value="1"/>
</dbReference>
<keyword evidence="9" id="KW-1185">Reference proteome</keyword>
<dbReference type="InterPro" id="IPR033121">
    <property type="entry name" value="PEPTIDASE_A1"/>
</dbReference>
<dbReference type="PROSITE" id="PS51257">
    <property type="entry name" value="PROKAR_LIPOPROTEIN"/>
    <property type="match status" value="1"/>
</dbReference>
<sequence>MQNLRHFVALCAFVTIASCHVVISYPGWRGDNLISNGTFEETNGVGVGFSGDTMLFPYGMQWIYPCGGLPIAENRTNWPVTGGAVAFQPGWFTGHKNALLYVNIGFGTVPQNYSVPLVPRFEIEGPSDYSYPGTVCLPQVPIPEGFEVEVGDHATIQVIEAAQHGATMYSCVDITFADPADVEQVDETNCFNTTDIKFVSNDDTSASTSSSDALFAIHRIYFLTAGGELVTLDVDLFKPHGPAQLAKAYAKYGAPIPTGLQKTTGSRIFKRQNGSAKATPESLDVEYLAPVSIGTPPQVFNLNIDSGSSDLWVFSTKTSVQQRNGQSLYDPSKSSTSKELPNAMWYLNYGDDSSSQGVVYTDVVNVGGLSVEKQAIQAATMVSNDFTVDENTDGNLGTGFSILNSVQPVPQKTFFDNLVSKLDHPVWTADLKYHEAGSYDFGQIDKSKFTGKITYTDVDSYHGYWSFRASGWGIGSNSTTNQTCSSFTRSAQPDFHPDSIHGIADTGTTLALLPIQICEEYYRHVPGAKLNPQDEAFRFPCSSPLPDFTYGIEDARIKIPGRFIKHTVVDETNDICFGGIQPDIGIGFSVFGTVALKAAFVVFDGTPYRPRLGFASKIL</sequence>
<feature type="chain" id="PRO_5004085295" evidence="6">
    <location>
        <begin position="20"/>
        <end position="619"/>
    </location>
</feature>
<dbReference type="GO" id="GO:0006508">
    <property type="term" value="P:proteolysis"/>
    <property type="evidence" value="ECO:0007669"/>
    <property type="project" value="UniProtKB-KW"/>
</dbReference>
<dbReference type="GO" id="GO:0004190">
    <property type="term" value="F:aspartic-type endopeptidase activity"/>
    <property type="evidence" value="ECO:0007669"/>
    <property type="project" value="UniProtKB-KW"/>
</dbReference>
<dbReference type="SUPFAM" id="SSF50630">
    <property type="entry name" value="Acid proteases"/>
    <property type="match status" value="1"/>
</dbReference>
<dbReference type="PANTHER" id="PTHR47966:SF2">
    <property type="entry name" value="ASPERGILLOPEPSIN-1-RELATED"/>
    <property type="match status" value="1"/>
</dbReference>
<feature type="active site" evidence="5">
    <location>
        <position position="505"/>
    </location>
</feature>
<dbReference type="InterPro" id="IPR046530">
    <property type="entry name" value="BIM1-like_dom"/>
</dbReference>
<dbReference type="Pfam" id="PF20238">
    <property type="entry name" value="BIM1-like_dom"/>
    <property type="match status" value="1"/>
</dbReference>
<evidence type="ECO:0000256" key="6">
    <source>
        <dbReference type="SAM" id="SignalP"/>
    </source>
</evidence>
<dbReference type="KEGG" id="ela:UCREL1_726"/>
<dbReference type="Proteomes" id="UP000012174">
    <property type="component" value="Unassembled WGS sequence"/>
</dbReference>
<evidence type="ECO:0000256" key="1">
    <source>
        <dbReference type="ARBA" id="ARBA00007447"/>
    </source>
</evidence>
<comment type="similarity">
    <text evidence="1">Belongs to the peptidase A1 family.</text>
</comment>
<dbReference type="Pfam" id="PF00026">
    <property type="entry name" value="Asp"/>
    <property type="match status" value="1"/>
</dbReference>
<dbReference type="EMBL" id="KB705480">
    <property type="protein sequence ID" value="EMR72218.1"/>
    <property type="molecule type" value="Genomic_DNA"/>
</dbReference>
<accession>M7T5Q6</accession>
<gene>
    <name evidence="8" type="ORF">UCREL1_726</name>
</gene>
<dbReference type="AlphaFoldDB" id="M7T5Q6"/>
<dbReference type="PROSITE" id="PS51767">
    <property type="entry name" value="PEPTIDASE_A1"/>
    <property type="match status" value="1"/>
</dbReference>